<dbReference type="InterPro" id="IPR023430">
    <property type="entry name" value="Pept_HybD-like_dom_sf"/>
</dbReference>
<dbReference type="InterPro" id="IPR009665">
    <property type="entry name" value="YyaC"/>
</dbReference>
<dbReference type="AlphaFoldDB" id="A0A267MJ14"/>
<reference evidence="1 2" key="1">
    <citation type="submission" date="2017-06" db="EMBL/GenBank/DDBJ databases">
        <title>Draft genome sequence of anaerobic fermentative bacterium Anaeromicrobium sediminis DY2726D isolated from West Pacific Ocean sediments.</title>
        <authorList>
            <person name="Zeng X."/>
        </authorList>
    </citation>
    <scope>NUCLEOTIDE SEQUENCE [LARGE SCALE GENOMIC DNA]</scope>
    <source>
        <strain evidence="1 2">DY2726D</strain>
    </source>
</reference>
<dbReference type="EMBL" id="NIBG01000008">
    <property type="protein sequence ID" value="PAB59412.1"/>
    <property type="molecule type" value="Genomic_DNA"/>
</dbReference>
<dbReference type="NCBIfam" id="TIGR02841">
    <property type="entry name" value="spore_YyaC"/>
    <property type="match status" value="1"/>
</dbReference>
<dbReference type="OrthoDB" id="9815953at2"/>
<keyword evidence="2" id="KW-1185">Reference proteome</keyword>
<dbReference type="Pfam" id="PF06866">
    <property type="entry name" value="DUF1256"/>
    <property type="match status" value="1"/>
</dbReference>
<dbReference type="SUPFAM" id="SSF53163">
    <property type="entry name" value="HybD-like"/>
    <property type="match status" value="1"/>
</dbReference>
<dbReference type="GO" id="GO:0008233">
    <property type="term" value="F:peptidase activity"/>
    <property type="evidence" value="ECO:0007669"/>
    <property type="project" value="UniProtKB-KW"/>
</dbReference>
<keyword evidence="1" id="KW-0378">Hydrolase</keyword>
<sequence length="170" mass="18781">MTRVHHTSEEASVKLTHSIREKLSESTIIICIGTDRCIGDALGPLVGTLLKERNCRYPVFGTLDNPIHAVNLKKHMKYIKEHYPDYKQLAIDACLGKTELIGNIHVKQGPIFPGKGVGKKLPSVGHSSIIGIVDKYHNDDCFSIHTVRLSLVRNMAMTIVDAILEASLLS</sequence>
<keyword evidence="1" id="KW-0645">Protease</keyword>
<evidence type="ECO:0000313" key="1">
    <source>
        <dbReference type="EMBL" id="PAB59412.1"/>
    </source>
</evidence>
<evidence type="ECO:0000313" key="2">
    <source>
        <dbReference type="Proteomes" id="UP000216024"/>
    </source>
</evidence>
<protein>
    <submittedName>
        <fullName evidence="1">Spore protease YyaC</fullName>
    </submittedName>
</protein>
<dbReference type="GO" id="GO:0006508">
    <property type="term" value="P:proteolysis"/>
    <property type="evidence" value="ECO:0007669"/>
    <property type="project" value="UniProtKB-KW"/>
</dbReference>
<comment type="caution">
    <text evidence="1">The sequence shown here is derived from an EMBL/GenBank/DDBJ whole genome shotgun (WGS) entry which is preliminary data.</text>
</comment>
<accession>A0A267MJ14</accession>
<organism evidence="1 2">
    <name type="scientific">Anaeromicrobium sediminis</name>
    <dbReference type="NCBI Taxonomy" id="1478221"/>
    <lineage>
        <taxon>Bacteria</taxon>
        <taxon>Bacillati</taxon>
        <taxon>Bacillota</taxon>
        <taxon>Clostridia</taxon>
        <taxon>Peptostreptococcales</taxon>
        <taxon>Thermotaleaceae</taxon>
        <taxon>Anaeromicrobium</taxon>
    </lineage>
</organism>
<gene>
    <name evidence="1" type="primary">yyaC</name>
    <name evidence="1" type="ORF">CCE28_11010</name>
</gene>
<dbReference type="Proteomes" id="UP000216024">
    <property type="component" value="Unassembled WGS sequence"/>
</dbReference>
<proteinExistence type="predicted"/>
<name>A0A267MJ14_9FIRM</name>